<dbReference type="EMBL" id="CAJZBQ010000057">
    <property type="protein sequence ID" value="CAG9334117.1"/>
    <property type="molecule type" value="Genomic_DNA"/>
</dbReference>
<evidence type="ECO:0000256" key="1">
    <source>
        <dbReference type="SAM" id="MobiDB-lite"/>
    </source>
</evidence>
<name>A0AAU9K7E0_9CILI</name>
<evidence type="ECO:0000313" key="3">
    <source>
        <dbReference type="Proteomes" id="UP001162131"/>
    </source>
</evidence>
<keyword evidence="3" id="KW-1185">Reference proteome</keyword>
<sequence>MSIKPTITPNCIKPRPPSANLNKPVMVANKKKIEAKLIPEYFSQHFASSRRPRSSSASDRRPPSLVWKLMIKQNQNKENNPPVILKDVSKTPPLPKPVFTVPEIRNTFYEHMNRLEGQLDHVLDNIEVPEGFFSPVKTRKRIPLRQL</sequence>
<comment type="caution">
    <text evidence="2">The sequence shown here is derived from an EMBL/GenBank/DDBJ whole genome shotgun (WGS) entry which is preliminary data.</text>
</comment>
<dbReference type="AlphaFoldDB" id="A0AAU9K7E0"/>
<protein>
    <submittedName>
        <fullName evidence="2">Uncharacterized protein</fullName>
    </submittedName>
</protein>
<organism evidence="2 3">
    <name type="scientific">Blepharisma stoltei</name>
    <dbReference type="NCBI Taxonomy" id="1481888"/>
    <lineage>
        <taxon>Eukaryota</taxon>
        <taxon>Sar</taxon>
        <taxon>Alveolata</taxon>
        <taxon>Ciliophora</taxon>
        <taxon>Postciliodesmatophora</taxon>
        <taxon>Heterotrichea</taxon>
        <taxon>Heterotrichida</taxon>
        <taxon>Blepharismidae</taxon>
        <taxon>Blepharisma</taxon>
    </lineage>
</organism>
<evidence type="ECO:0000313" key="2">
    <source>
        <dbReference type="EMBL" id="CAG9334117.1"/>
    </source>
</evidence>
<dbReference type="Proteomes" id="UP001162131">
    <property type="component" value="Unassembled WGS sequence"/>
</dbReference>
<feature type="region of interest" description="Disordered" evidence="1">
    <location>
        <begin position="1"/>
        <end position="22"/>
    </location>
</feature>
<reference evidence="2" key="1">
    <citation type="submission" date="2021-09" db="EMBL/GenBank/DDBJ databases">
        <authorList>
            <consortium name="AG Swart"/>
            <person name="Singh M."/>
            <person name="Singh A."/>
            <person name="Seah K."/>
            <person name="Emmerich C."/>
        </authorList>
    </citation>
    <scope>NUCLEOTIDE SEQUENCE</scope>
    <source>
        <strain evidence="2">ATCC30299</strain>
    </source>
</reference>
<proteinExistence type="predicted"/>
<gene>
    <name evidence="2" type="ORF">BSTOLATCC_MIC59916</name>
</gene>
<feature type="region of interest" description="Disordered" evidence="1">
    <location>
        <begin position="77"/>
        <end position="96"/>
    </location>
</feature>
<accession>A0AAU9K7E0</accession>